<evidence type="ECO:0000259" key="2">
    <source>
        <dbReference type="Pfam" id="PF13966"/>
    </source>
</evidence>
<dbReference type="Pfam" id="PF13966">
    <property type="entry name" value="zf-RVT"/>
    <property type="match status" value="1"/>
</dbReference>
<dbReference type="AlphaFoldDB" id="A0A5E4G4N1"/>
<feature type="domain" description="RNase H type-1" evidence="1">
    <location>
        <begin position="175"/>
        <end position="257"/>
    </location>
</feature>
<organism evidence="3 4">
    <name type="scientific">Prunus dulcis</name>
    <name type="common">Almond</name>
    <name type="synonym">Amygdalus dulcis</name>
    <dbReference type="NCBI Taxonomy" id="3755"/>
    <lineage>
        <taxon>Eukaryota</taxon>
        <taxon>Viridiplantae</taxon>
        <taxon>Streptophyta</taxon>
        <taxon>Embryophyta</taxon>
        <taxon>Tracheophyta</taxon>
        <taxon>Spermatophyta</taxon>
        <taxon>Magnoliopsida</taxon>
        <taxon>eudicotyledons</taxon>
        <taxon>Gunneridae</taxon>
        <taxon>Pentapetalae</taxon>
        <taxon>rosids</taxon>
        <taxon>fabids</taxon>
        <taxon>Rosales</taxon>
        <taxon>Rosaceae</taxon>
        <taxon>Amygdaloideae</taxon>
        <taxon>Amygdaleae</taxon>
        <taxon>Prunus</taxon>
    </lineage>
</organism>
<evidence type="ECO:0000313" key="3">
    <source>
        <dbReference type="EMBL" id="VVA34578.1"/>
    </source>
</evidence>
<dbReference type="InterPro" id="IPR002156">
    <property type="entry name" value="RNaseH_domain"/>
</dbReference>
<dbReference type="EMBL" id="CABIKO010000340">
    <property type="protein sequence ID" value="VVA34578.1"/>
    <property type="molecule type" value="Genomic_DNA"/>
</dbReference>
<protein>
    <submittedName>
        <fullName evidence="3">PREDICTED: reverse mRNAase</fullName>
    </submittedName>
</protein>
<dbReference type="Pfam" id="PF13456">
    <property type="entry name" value="RVT_3"/>
    <property type="match status" value="1"/>
</dbReference>
<dbReference type="Proteomes" id="UP000327085">
    <property type="component" value="Chromosome 7"/>
</dbReference>
<reference evidence="4" key="1">
    <citation type="journal article" date="2020" name="Plant J.">
        <title>Transposons played a major role in the diversification between the closely related almond and peach genomes: results from the almond genome sequence.</title>
        <authorList>
            <person name="Alioto T."/>
            <person name="Alexiou K.G."/>
            <person name="Bardil A."/>
            <person name="Barteri F."/>
            <person name="Castanera R."/>
            <person name="Cruz F."/>
            <person name="Dhingra A."/>
            <person name="Duval H."/>
            <person name="Fernandez I Marti A."/>
            <person name="Frias L."/>
            <person name="Galan B."/>
            <person name="Garcia J.L."/>
            <person name="Howad W."/>
            <person name="Gomez-Garrido J."/>
            <person name="Gut M."/>
            <person name="Julca I."/>
            <person name="Morata J."/>
            <person name="Puigdomenech P."/>
            <person name="Ribeca P."/>
            <person name="Rubio Cabetas M.J."/>
            <person name="Vlasova A."/>
            <person name="Wirthensohn M."/>
            <person name="Garcia-Mas J."/>
            <person name="Gabaldon T."/>
            <person name="Casacuberta J.M."/>
            <person name="Arus P."/>
        </authorList>
    </citation>
    <scope>NUCLEOTIDE SEQUENCE [LARGE SCALE GENOMIC DNA]</scope>
    <source>
        <strain evidence="4">cv. Texas</strain>
    </source>
</reference>
<dbReference type="InParanoid" id="A0A5E4G4N1"/>
<dbReference type="OMA" id="FFWRFAQ"/>
<feature type="domain" description="Reverse transcriptase zinc-binding" evidence="2">
    <location>
        <begin position="81"/>
        <end position="153"/>
    </location>
</feature>
<sequence>MDTKVSTLISASRSWDVPKVYSLFTFMEAETILSIPLVCDNVDCRIWHFTTHGRYTVNSGYWVALEYHNFALSHTGIGTSSNPSLKLWKHLWTMKVPAKIQHFFWRFAQNGILTKVVLFHRKIAMGETCFRCSTGCETSVYALQDCPAIRPIWESSELPTVFLGAVVMRAPSLLFVFATELYALKVGLSFALDASLLPLVVESDSLLAVQLLSKEEECLAPEGVLVTKIRLPLLALSSCVRFVPHTANTVAYRIARYSL</sequence>
<evidence type="ECO:0000313" key="4">
    <source>
        <dbReference type="Proteomes" id="UP000327085"/>
    </source>
</evidence>
<proteinExistence type="predicted"/>
<evidence type="ECO:0000259" key="1">
    <source>
        <dbReference type="Pfam" id="PF13456"/>
    </source>
</evidence>
<dbReference type="InterPro" id="IPR044730">
    <property type="entry name" value="RNase_H-like_dom_plant"/>
</dbReference>
<dbReference type="InterPro" id="IPR026960">
    <property type="entry name" value="RVT-Znf"/>
</dbReference>
<dbReference type="Gramene" id="VVA34578">
    <property type="protein sequence ID" value="VVA34578"/>
    <property type="gene ID" value="Prudul26B005085"/>
</dbReference>
<gene>
    <name evidence="3" type="ORF">ALMOND_2B005085</name>
</gene>
<dbReference type="CDD" id="cd06222">
    <property type="entry name" value="RNase_H_like"/>
    <property type="match status" value="1"/>
</dbReference>
<name>A0A5E4G4N1_PRUDU</name>
<dbReference type="GO" id="GO:0003676">
    <property type="term" value="F:nucleic acid binding"/>
    <property type="evidence" value="ECO:0007669"/>
    <property type="project" value="InterPro"/>
</dbReference>
<dbReference type="GO" id="GO:0004523">
    <property type="term" value="F:RNA-DNA hybrid ribonuclease activity"/>
    <property type="evidence" value="ECO:0007669"/>
    <property type="project" value="InterPro"/>
</dbReference>
<accession>A0A5E4G4N1</accession>